<accession>A0ABW3YG31</accession>
<evidence type="ECO:0000313" key="7">
    <source>
        <dbReference type="Proteomes" id="UP001597260"/>
    </source>
</evidence>
<evidence type="ECO:0000259" key="5">
    <source>
        <dbReference type="PROSITE" id="PS51063"/>
    </source>
</evidence>
<dbReference type="InterPro" id="IPR000595">
    <property type="entry name" value="cNMP-bd_dom"/>
</dbReference>
<dbReference type="SMART" id="SM00419">
    <property type="entry name" value="HTH_CRP"/>
    <property type="match status" value="1"/>
</dbReference>
<dbReference type="InterPro" id="IPR012318">
    <property type="entry name" value="HTH_CRP"/>
</dbReference>
<feature type="domain" description="Cyclic nucleotide-binding" evidence="4">
    <location>
        <begin position="9"/>
        <end position="129"/>
    </location>
</feature>
<name>A0ABW3YG31_9ACTN</name>
<evidence type="ECO:0000259" key="4">
    <source>
        <dbReference type="PROSITE" id="PS50042"/>
    </source>
</evidence>
<feature type="domain" description="HTH crp-type" evidence="5">
    <location>
        <begin position="143"/>
        <end position="216"/>
    </location>
</feature>
<dbReference type="Proteomes" id="UP001597260">
    <property type="component" value="Unassembled WGS sequence"/>
</dbReference>
<dbReference type="PANTHER" id="PTHR24567">
    <property type="entry name" value="CRP FAMILY TRANSCRIPTIONAL REGULATORY PROTEIN"/>
    <property type="match status" value="1"/>
</dbReference>
<evidence type="ECO:0000256" key="2">
    <source>
        <dbReference type="ARBA" id="ARBA00023125"/>
    </source>
</evidence>
<organism evidence="6 7">
    <name type="scientific">Micromonospora sonneratiae</name>
    <dbReference type="NCBI Taxonomy" id="1184706"/>
    <lineage>
        <taxon>Bacteria</taxon>
        <taxon>Bacillati</taxon>
        <taxon>Actinomycetota</taxon>
        <taxon>Actinomycetes</taxon>
        <taxon>Micromonosporales</taxon>
        <taxon>Micromonosporaceae</taxon>
        <taxon>Micromonospora</taxon>
    </lineage>
</organism>
<keyword evidence="7" id="KW-1185">Reference proteome</keyword>
<protein>
    <submittedName>
        <fullName evidence="6">Crp/Fnr family transcriptional regulator</fullName>
    </submittedName>
</protein>
<sequence>MEVLRRVPFFGRLSTEELEGVDARAVARGYGEGTAIYRAGTPARSLYILASGRVKITRPRPGGGDVVVDMVLPGEHFGALPSLGQQTYEDTAEALTVSCALAISPEDLDQILRTYPQVALELIPMLAQRLAEARRVITRLSGDSVERRLAGTLLALADRAGHVQREGTLLQLPLTRADLAGMSGATTESVSRTLSRWRRLGIIDSGRRWVAIRDRTAIEARAGAVQQGSAPAATGEPG</sequence>
<dbReference type="Pfam" id="PF13545">
    <property type="entry name" value="HTH_Crp_2"/>
    <property type="match status" value="1"/>
</dbReference>
<dbReference type="Gene3D" id="1.10.10.10">
    <property type="entry name" value="Winged helix-like DNA-binding domain superfamily/Winged helix DNA-binding domain"/>
    <property type="match status" value="1"/>
</dbReference>
<dbReference type="SMART" id="SM00100">
    <property type="entry name" value="cNMP"/>
    <property type="match status" value="1"/>
</dbReference>
<keyword evidence="2" id="KW-0238">DNA-binding</keyword>
<dbReference type="Pfam" id="PF00027">
    <property type="entry name" value="cNMP_binding"/>
    <property type="match status" value="1"/>
</dbReference>
<proteinExistence type="predicted"/>
<evidence type="ECO:0000256" key="1">
    <source>
        <dbReference type="ARBA" id="ARBA00023015"/>
    </source>
</evidence>
<dbReference type="PROSITE" id="PS51063">
    <property type="entry name" value="HTH_CRP_2"/>
    <property type="match status" value="1"/>
</dbReference>
<reference evidence="7" key="1">
    <citation type="journal article" date="2019" name="Int. J. Syst. Evol. Microbiol.">
        <title>The Global Catalogue of Microorganisms (GCM) 10K type strain sequencing project: providing services to taxonomists for standard genome sequencing and annotation.</title>
        <authorList>
            <consortium name="The Broad Institute Genomics Platform"/>
            <consortium name="The Broad Institute Genome Sequencing Center for Infectious Disease"/>
            <person name="Wu L."/>
            <person name="Ma J."/>
        </authorList>
    </citation>
    <scope>NUCLEOTIDE SEQUENCE [LARGE SCALE GENOMIC DNA]</scope>
    <source>
        <strain evidence="7">JCM 31037</strain>
    </source>
</reference>
<evidence type="ECO:0000313" key="6">
    <source>
        <dbReference type="EMBL" id="MFD1322693.1"/>
    </source>
</evidence>
<keyword evidence="1" id="KW-0805">Transcription regulation</keyword>
<dbReference type="PRINTS" id="PR00034">
    <property type="entry name" value="HTHCRP"/>
</dbReference>
<gene>
    <name evidence="6" type="ORF">ACFQ4H_16470</name>
</gene>
<dbReference type="RefSeq" id="WP_377571848.1">
    <property type="nucleotide sequence ID" value="NZ_JBHTMP010000023.1"/>
</dbReference>
<dbReference type="SUPFAM" id="SSF51206">
    <property type="entry name" value="cAMP-binding domain-like"/>
    <property type="match status" value="1"/>
</dbReference>
<dbReference type="InterPro" id="IPR050397">
    <property type="entry name" value="Env_Response_Regulators"/>
</dbReference>
<dbReference type="InterPro" id="IPR014710">
    <property type="entry name" value="RmlC-like_jellyroll"/>
</dbReference>
<dbReference type="EMBL" id="JBHTMP010000023">
    <property type="protein sequence ID" value="MFD1322693.1"/>
    <property type="molecule type" value="Genomic_DNA"/>
</dbReference>
<dbReference type="CDD" id="cd00038">
    <property type="entry name" value="CAP_ED"/>
    <property type="match status" value="1"/>
</dbReference>
<dbReference type="InterPro" id="IPR036388">
    <property type="entry name" value="WH-like_DNA-bd_sf"/>
</dbReference>
<dbReference type="PROSITE" id="PS50042">
    <property type="entry name" value="CNMP_BINDING_3"/>
    <property type="match status" value="1"/>
</dbReference>
<dbReference type="InterPro" id="IPR018490">
    <property type="entry name" value="cNMP-bd_dom_sf"/>
</dbReference>
<dbReference type="PANTHER" id="PTHR24567:SF26">
    <property type="entry name" value="REGULATORY PROTEIN YEIL"/>
    <property type="match status" value="1"/>
</dbReference>
<dbReference type="SUPFAM" id="SSF46785">
    <property type="entry name" value="Winged helix' DNA-binding domain"/>
    <property type="match status" value="1"/>
</dbReference>
<comment type="caution">
    <text evidence="6">The sequence shown here is derived from an EMBL/GenBank/DDBJ whole genome shotgun (WGS) entry which is preliminary data.</text>
</comment>
<evidence type="ECO:0000256" key="3">
    <source>
        <dbReference type="ARBA" id="ARBA00023163"/>
    </source>
</evidence>
<dbReference type="InterPro" id="IPR036390">
    <property type="entry name" value="WH_DNA-bd_sf"/>
</dbReference>
<keyword evidence="3" id="KW-0804">Transcription</keyword>
<dbReference type="Gene3D" id="2.60.120.10">
    <property type="entry name" value="Jelly Rolls"/>
    <property type="match status" value="1"/>
</dbReference>